<comment type="similarity">
    <text evidence="5">Belongs to the MIP/aquaporin (TC 1.A.8) family.</text>
</comment>
<keyword evidence="5" id="KW-0813">Transport</keyword>
<dbReference type="GO" id="GO:0015267">
    <property type="term" value="F:channel activity"/>
    <property type="evidence" value="ECO:0007669"/>
    <property type="project" value="InterPro"/>
</dbReference>
<dbReference type="SUPFAM" id="SSF81338">
    <property type="entry name" value="Aquaporin-like"/>
    <property type="match status" value="1"/>
</dbReference>
<name>A0A1Y1XXI6_9FUNG</name>
<accession>A0A1Y1XXI6</accession>
<dbReference type="PANTHER" id="PTHR47002">
    <property type="entry name" value="AQUAPORIN-LIKE"/>
    <property type="match status" value="1"/>
</dbReference>
<feature type="transmembrane region" description="Helical" evidence="6">
    <location>
        <begin position="302"/>
        <end position="322"/>
    </location>
</feature>
<feature type="transmembrane region" description="Helical" evidence="6">
    <location>
        <begin position="250"/>
        <end position="270"/>
    </location>
</feature>
<evidence type="ECO:0000256" key="2">
    <source>
        <dbReference type="ARBA" id="ARBA00022692"/>
    </source>
</evidence>
<dbReference type="EMBL" id="MCFE01000379">
    <property type="protein sequence ID" value="ORX90463.1"/>
    <property type="molecule type" value="Genomic_DNA"/>
</dbReference>
<feature type="transmembrane region" description="Helical" evidence="6">
    <location>
        <begin position="217"/>
        <end position="238"/>
    </location>
</feature>
<sequence length="334" mass="36192">MESSRLSPPDGFVSQGATELRPHETALNVGVPLSNEHLASLEQHITRSRQASLNAIPHRKSLSGVPTPEFHPDVIADEDHLSYEQMFDWSEFRNPAIWRSGVHECFLMALYVLVSCGVTVWAVQVGGPVVSLDVGLGVFVTLTLYIMGSASVSGAHFNPCITWTAVFTRLCSVPRAIIYLGMHCIGAMLGGAMLRAACGEAVTEATKLGSWGFKPEIVSVGQAFCLEFFFSWSYVWLTWGTAIDPKQQKVFGPVVGPICVGLALGLNIYVSGGLTDGYGGVGANPAKFFGVAVASGNFQEHWIPWIAPLLACMVHGCMYWVAPPHHEAEKRKKD</sequence>
<dbReference type="Pfam" id="PF00230">
    <property type="entry name" value="MIP"/>
    <property type="match status" value="1"/>
</dbReference>
<keyword evidence="2 5" id="KW-0812">Transmembrane</keyword>
<evidence type="ECO:0000256" key="3">
    <source>
        <dbReference type="ARBA" id="ARBA00022989"/>
    </source>
</evidence>
<proteinExistence type="inferred from homology"/>
<dbReference type="InterPro" id="IPR000425">
    <property type="entry name" value="MIP"/>
</dbReference>
<protein>
    <submittedName>
        <fullName evidence="7">Aquaporin-like protein</fullName>
    </submittedName>
</protein>
<dbReference type="AlphaFoldDB" id="A0A1Y1XXI6"/>
<evidence type="ECO:0000313" key="8">
    <source>
        <dbReference type="Proteomes" id="UP000193498"/>
    </source>
</evidence>
<evidence type="ECO:0000313" key="7">
    <source>
        <dbReference type="EMBL" id="ORX90463.1"/>
    </source>
</evidence>
<evidence type="ECO:0000256" key="6">
    <source>
        <dbReference type="SAM" id="Phobius"/>
    </source>
</evidence>
<dbReference type="InterPro" id="IPR023271">
    <property type="entry name" value="Aquaporin-like"/>
</dbReference>
<dbReference type="PRINTS" id="PR00783">
    <property type="entry name" value="MINTRINSICP"/>
</dbReference>
<dbReference type="Gene3D" id="1.20.1080.10">
    <property type="entry name" value="Glycerol uptake facilitator protein"/>
    <property type="match status" value="1"/>
</dbReference>
<gene>
    <name evidence="7" type="ORF">K493DRAFT_317955</name>
</gene>
<dbReference type="STRING" id="1314790.A0A1Y1XXI6"/>
<evidence type="ECO:0000256" key="5">
    <source>
        <dbReference type="RuleBase" id="RU000477"/>
    </source>
</evidence>
<keyword evidence="3 6" id="KW-1133">Transmembrane helix</keyword>
<evidence type="ECO:0000256" key="1">
    <source>
        <dbReference type="ARBA" id="ARBA00004141"/>
    </source>
</evidence>
<comment type="subcellular location">
    <subcellularLocation>
        <location evidence="1">Membrane</location>
        <topology evidence="1">Multi-pass membrane protein</topology>
    </subcellularLocation>
</comment>
<evidence type="ECO:0000256" key="4">
    <source>
        <dbReference type="ARBA" id="ARBA00023136"/>
    </source>
</evidence>
<keyword evidence="4 6" id="KW-0472">Membrane</keyword>
<dbReference type="GO" id="GO:0016020">
    <property type="term" value="C:membrane"/>
    <property type="evidence" value="ECO:0007669"/>
    <property type="project" value="UniProtKB-SubCell"/>
</dbReference>
<dbReference type="OrthoDB" id="3222at2759"/>
<dbReference type="PANTHER" id="PTHR47002:SF2">
    <property type="entry name" value="AQUAPORIN AQPAE.A-LIKE"/>
    <property type="match status" value="1"/>
</dbReference>
<dbReference type="Proteomes" id="UP000193498">
    <property type="component" value="Unassembled WGS sequence"/>
</dbReference>
<keyword evidence="8" id="KW-1185">Reference proteome</keyword>
<reference evidence="7 8" key="1">
    <citation type="submission" date="2016-07" db="EMBL/GenBank/DDBJ databases">
        <title>Pervasive Adenine N6-methylation of Active Genes in Fungi.</title>
        <authorList>
            <consortium name="DOE Joint Genome Institute"/>
            <person name="Mondo S.J."/>
            <person name="Dannebaum R.O."/>
            <person name="Kuo R.C."/>
            <person name="Labutti K."/>
            <person name="Haridas S."/>
            <person name="Kuo A."/>
            <person name="Salamov A."/>
            <person name="Ahrendt S.R."/>
            <person name="Lipzen A."/>
            <person name="Sullivan W."/>
            <person name="Andreopoulos W.B."/>
            <person name="Clum A."/>
            <person name="Lindquist E."/>
            <person name="Daum C."/>
            <person name="Ramamoorthy G.K."/>
            <person name="Gryganskyi A."/>
            <person name="Culley D."/>
            <person name="Magnuson J.K."/>
            <person name="James T.Y."/>
            <person name="O'Malley M.A."/>
            <person name="Stajich J.E."/>
            <person name="Spatafora J.W."/>
            <person name="Visel A."/>
            <person name="Grigoriev I.V."/>
        </authorList>
    </citation>
    <scope>NUCLEOTIDE SEQUENCE [LARGE SCALE GENOMIC DNA]</scope>
    <source>
        <strain evidence="7 8">CBS 931.73</strain>
    </source>
</reference>
<feature type="transmembrane region" description="Helical" evidence="6">
    <location>
        <begin position="105"/>
        <end position="123"/>
    </location>
</feature>
<organism evidence="7 8">
    <name type="scientific">Basidiobolus meristosporus CBS 931.73</name>
    <dbReference type="NCBI Taxonomy" id="1314790"/>
    <lineage>
        <taxon>Eukaryota</taxon>
        <taxon>Fungi</taxon>
        <taxon>Fungi incertae sedis</taxon>
        <taxon>Zoopagomycota</taxon>
        <taxon>Entomophthoromycotina</taxon>
        <taxon>Basidiobolomycetes</taxon>
        <taxon>Basidiobolales</taxon>
        <taxon>Basidiobolaceae</taxon>
        <taxon>Basidiobolus</taxon>
    </lineage>
</organism>
<feature type="transmembrane region" description="Helical" evidence="6">
    <location>
        <begin position="135"/>
        <end position="155"/>
    </location>
</feature>
<feature type="transmembrane region" description="Helical" evidence="6">
    <location>
        <begin position="176"/>
        <end position="197"/>
    </location>
</feature>
<comment type="caution">
    <text evidence="7">The sequence shown here is derived from an EMBL/GenBank/DDBJ whole genome shotgun (WGS) entry which is preliminary data.</text>
</comment>
<dbReference type="InParanoid" id="A0A1Y1XXI6"/>